<name>A0A0B4ZZC1_9CAUD</name>
<reference evidence="6 7" key="1">
    <citation type="submission" date="2014-11" db="EMBL/GenBank/DDBJ databases">
        <title>Characterization and genome comparisons of three Achromobacter phages of the Siphoviridae family.</title>
        <authorList>
            <person name="Dreiseikelmann B."/>
            <person name="Bunk B."/>
            <person name="Rohde M."/>
            <person name="Wittmann J."/>
        </authorList>
    </citation>
    <scope>NUCLEOTIDE SEQUENCE [LARGE SCALE GENOMIC DNA]</scope>
</reference>
<dbReference type="GeneID" id="26623430"/>
<dbReference type="KEGG" id="vg:26623430"/>
<gene>
    <name evidence="6" type="ORF">JWX_00021</name>
</gene>
<dbReference type="InterPro" id="IPR013491">
    <property type="entry name" value="Tape_meas_N"/>
</dbReference>
<evidence type="ECO:0000256" key="1">
    <source>
        <dbReference type="ARBA" id="ARBA00022465"/>
    </source>
</evidence>
<evidence type="ECO:0000259" key="4">
    <source>
        <dbReference type="Pfam" id="PF09718"/>
    </source>
</evidence>
<evidence type="ECO:0000256" key="2">
    <source>
        <dbReference type="SAM" id="MobiDB-lite"/>
    </source>
</evidence>
<dbReference type="Proteomes" id="UP000031727">
    <property type="component" value="Segment"/>
</dbReference>
<dbReference type="OrthoDB" id="436at10239"/>
<dbReference type="RefSeq" id="YP_009196206.1">
    <property type="nucleotide sequence ID" value="NC_028768.1"/>
</dbReference>
<evidence type="ECO:0000313" key="6">
    <source>
        <dbReference type="EMBL" id="AJD82787.1"/>
    </source>
</evidence>
<feature type="transmembrane region" description="Helical" evidence="3">
    <location>
        <begin position="272"/>
        <end position="295"/>
    </location>
</feature>
<keyword evidence="1" id="KW-1245">Viral tail assembly</keyword>
<organism evidence="6 7">
    <name type="scientific">Achromobacter phage JWX</name>
    <dbReference type="NCBI Taxonomy" id="1589746"/>
    <lineage>
        <taxon>Viruses</taxon>
        <taxon>Duplodnaviria</taxon>
        <taxon>Heunggongvirae</taxon>
        <taxon>Uroviricota</taxon>
        <taxon>Caudoviricetes</taxon>
        <taxon>Steinhofvirus</taxon>
        <taxon>Steinhofvirus JWX</taxon>
    </lineage>
</organism>
<evidence type="ECO:0000259" key="5">
    <source>
        <dbReference type="Pfam" id="PF20155"/>
    </source>
</evidence>
<feature type="region of interest" description="Disordered" evidence="2">
    <location>
        <begin position="824"/>
        <end position="848"/>
    </location>
</feature>
<proteinExistence type="predicted"/>
<keyword evidence="3" id="KW-0812">Transmembrane</keyword>
<accession>A0A0B4ZZC1</accession>
<feature type="transmembrane region" description="Helical" evidence="3">
    <location>
        <begin position="307"/>
        <end position="325"/>
    </location>
</feature>
<feature type="domain" description="Tape measure protein N-terminal" evidence="5">
    <location>
        <begin position="53"/>
        <end position="246"/>
    </location>
</feature>
<feature type="compositionally biased region" description="Polar residues" evidence="2">
    <location>
        <begin position="834"/>
        <end position="848"/>
    </location>
</feature>
<dbReference type="EMBL" id="KP202969">
    <property type="protein sequence ID" value="AJD82787.1"/>
    <property type="molecule type" value="Genomic_DNA"/>
</dbReference>
<feature type="domain" description="Bacteriophage tail tape measure C-terminal" evidence="4">
    <location>
        <begin position="620"/>
        <end position="692"/>
    </location>
</feature>
<dbReference type="Pfam" id="PF09718">
    <property type="entry name" value="Tape_meas_lam_C"/>
    <property type="match status" value="1"/>
</dbReference>
<dbReference type="NCBIfam" id="TIGR02675">
    <property type="entry name" value="tape_meas_nterm"/>
    <property type="match status" value="1"/>
</dbReference>
<keyword evidence="3" id="KW-1133">Transmembrane helix</keyword>
<dbReference type="InterPro" id="IPR006431">
    <property type="entry name" value="Phage_tape_meas_C"/>
</dbReference>
<evidence type="ECO:0000256" key="3">
    <source>
        <dbReference type="SAM" id="Phobius"/>
    </source>
</evidence>
<keyword evidence="7" id="KW-1185">Reference proteome</keyword>
<protein>
    <submittedName>
        <fullName evidence="6">Tape measure domain protein</fullName>
    </submittedName>
</protein>
<evidence type="ECO:0000313" key="7">
    <source>
        <dbReference type="Proteomes" id="UP000031727"/>
    </source>
</evidence>
<keyword evidence="1" id="KW-1188">Viral release from host cell</keyword>
<keyword evidence="3" id="KW-0472">Membrane</keyword>
<dbReference type="Pfam" id="PF20155">
    <property type="entry name" value="TMP_3"/>
    <property type="match status" value="1"/>
</dbReference>
<sequence>MSENLHVEVTERGAREVSRNIEDIGSAATKTLGPLRNLERMLAGFVSLQALNQLSKTLDTYTEMQNRIKTLVGATGDYNAVLGRLASISASTRSSLKDNVLLYQRMGLAQAELNASTNELFKVSQTVAQAIAIQGGSAQTASGAVLQLSQAFGSGRVQLEEFNSVITGLYPVALAAAKGIDEAGGSIAKLRRMIADGEVNSRMLFQGILKGAQDMEEQFKQTVPTVSQSFIVLKDSIMVYLGQLNDAIDGSETFARMILSLSANLDNLAKGVGVIAVALGPAALAGALALANGLLIRMSTIVAAHPLIAFGTLIAGSIAALTLFSDKMNALTGVIDSNASVIERLVATFEGAKAYIQSAWENFPQWFGNIIRSAINEGIAAINAGASSLQKSMKEDLDMSEKIFGALGMGDWARERRAKYEARANEAIDQGFKLANPIPLLAENDDQFAQAGKNAGEAFKQAYLQSLFDQQERRKFVGEQLDLDARSNRPAEPFSSKGKNKAYKKDLDDIIYQLDQQARGLQMEADARERLNQINQFDAQLKYTLSEQNKEMLDRKLKFVQALEREAKIYDEIRGPQVEFQKNYDALNQLYSQGKISLDEYNLKLNQMRMSLLELDRTMQGGVQLGVMRLADEFTNLGDLVSKTLVDSFKRAEDAFVKFVSTGKLEFSSLVDSIVQDIVRLAVRQSITGPIAGMLGSAFGSWLGSGSSGGTQIVGNGIGNNTSAAVQWGGSFASGGNFRVMGAGGVDSQMVSFMATPGEEVYVRHPNEGLNERGGGGVVIYSPITVMNNASDKVQVSSQQQQDEDGNTSTVLTIDFVEQQLAGRMSSGRGPLHRSTQQAFNLNSAPRS</sequence>
<dbReference type="GO" id="GO:0098003">
    <property type="term" value="P:viral tail assembly"/>
    <property type="evidence" value="ECO:0007669"/>
    <property type="project" value="UniProtKB-KW"/>
</dbReference>